<gene>
    <name evidence="1" type="ORF">NAEGRDRAFT_72712</name>
</gene>
<accession>D2VUM1</accession>
<dbReference type="EMBL" id="GG738899">
    <property type="protein sequence ID" value="EFC39533.1"/>
    <property type="molecule type" value="Genomic_DNA"/>
</dbReference>
<keyword evidence="2" id="KW-1185">Reference proteome</keyword>
<name>D2VUM1_NAEGR</name>
<dbReference type="VEuPathDB" id="AmoebaDB:NAEGRDRAFT_72712"/>
<dbReference type="GeneID" id="8850904"/>
<organism evidence="2">
    <name type="scientific">Naegleria gruberi</name>
    <name type="common">Amoeba</name>
    <dbReference type="NCBI Taxonomy" id="5762"/>
    <lineage>
        <taxon>Eukaryota</taxon>
        <taxon>Discoba</taxon>
        <taxon>Heterolobosea</taxon>
        <taxon>Tetramitia</taxon>
        <taxon>Eutetramitia</taxon>
        <taxon>Vahlkampfiidae</taxon>
        <taxon>Naegleria</taxon>
    </lineage>
</organism>
<dbReference type="KEGG" id="ngr:NAEGRDRAFT_72712"/>
<dbReference type="AlphaFoldDB" id="D2VUM1"/>
<protein>
    <submittedName>
        <fullName evidence="1">Predicted protein</fullName>
    </submittedName>
</protein>
<evidence type="ECO:0000313" key="1">
    <source>
        <dbReference type="EMBL" id="EFC39533.1"/>
    </source>
</evidence>
<dbReference type="Proteomes" id="UP000006671">
    <property type="component" value="Unassembled WGS sequence"/>
</dbReference>
<proteinExistence type="predicted"/>
<reference evidence="1 2" key="1">
    <citation type="journal article" date="2010" name="Cell">
        <title>The genome of Naegleria gruberi illuminates early eukaryotic versatility.</title>
        <authorList>
            <person name="Fritz-Laylin L.K."/>
            <person name="Prochnik S.E."/>
            <person name="Ginger M.L."/>
            <person name="Dacks J.B."/>
            <person name="Carpenter M.L."/>
            <person name="Field M.C."/>
            <person name="Kuo A."/>
            <person name="Paredez A."/>
            <person name="Chapman J."/>
            <person name="Pham J."/>
            <person name="Shu S."/>
            <person name="Neupane R."/>
            <person name="Cipriano M."/>
            <person name="Mancuso J."/>
            <person name="Tu H."/>
            <person name="Salamov A."/>
            <person name="Lindquist E."/>
            <person name="Shapiro H."/>
            <person name="Lucas S."/>
            <person name="Grigoriev I.V."/>
            <person name="Cande W.Z."/>
            <person name="Fulton C."/>
            <person name="Rokhsar D.S."/>
            <person name="Dawson S.C."/>
        </authorList>
    </citation>
    <scope>NUCLEOTIDE SEQUENCE [LARGE SCALE GENOMIC DNA]</scope>
    <source>
        <strain evidence="1 2">NEG-M</strain>
    </source>
</reference>
<evidence type="ECO:0000313" key="2">
    <source>
        <dbReference type="Proteomes" id="UP000006671"/>
    </source>
</evidence>
<sequence length="213" mass="25323">MPATVYGSQYLIDKILSILVPTKKEFSLSPRHFIPVWCFLIGLLVHKFDEDSPYFLSKEYYKYYPNLYSNTLAMNFLRKFHLKQNVLTRVDGIIEKFHKDDSDDTESSRLLLKSITSNEPFLANNQSAPINIYYRLITMLKKRINELRFIVQKFREPTVVLDSKKELEPSSLQENVEYLQHCYQLLKNVGELMDMYMDYKYQNRKYQSLGTIK</sequence>
<dbReference type="InParanoid" id="D2VUM1"/>
<dbReference type="RefSeq" id="XP_002672277.1">
    <property type="nucleotide sequence ID" value="XM_002672231.1"/>
</dbReference>